<evidence type="ECO:0000313" key="2">
    <source>
        <dbReference type="Proteomes" id="UP000012488"/>
    </source>
</evidence>
<dbReference type="OrthoDB" id="9994869at2"/>
<sequence length="100" mass="10422">MNAPHPIRVQYGALALAPDPEPLPSMSEAIGRLETSLAILDQIAESALSAVHHLGRATMAGAGLRSDCARLEDVAAKLADVARRTEAARARVSGKLMGVP</sequence>
<dbReference type="Proteomes" id="UP000012488">
    <property type="component" value="Chromosome"/>
</dbReference>
<accession>A0A6B9FMM9</accession>
<protein>
    <submittedName>
        <fullName evidence="1">Uncharacterized protein</fullName>
    </submittedName>
</protein>
<dbReference type="KEGG" id="mmes:MMSR116_11070"/>
<organism evidence="1 2">
    <name type="scientific">Methylobacterium mesophilicum SR1.6/6</name>
    <dbReference type="NCBI Taxonomy" id="908290"/>
    <lineage>
        <taxon>Bacteria</taxon>
        <taxon>Pseudomonadati</taxon>
        <taxon>Pseudomonadota</taxon>
        <taxon>Alphaproteobacteria</taxon>
        <taxon>Hyphomicrobiales</taxon>
        <taxon>Methylobacteriaceae</taxon>
        <taxon>Methylobacterium</taxon>
    </lineage>
</organism>
<dbReference type="AlphaFoldDB" id="A0A6B9FMM9"/>
<name>A0A6B9FMM9_9HYPH</name>
<proteinExistence type="predicted"/>
<dbReference type="RefSeq" id="WP_010683140.1">
    <property type="nucleotide sequence ID" value="NZ_CP043538.1"/>
</dbReference>
<gene>
    <name evidence="1" type="ORF">MMSR116_11070</name>
</gene>
<reference evidence="1 2" key="2">
    <citation type="journal article" date="2013" name="Genome Announc.">
        <title>Draft Genome Sequence of Methylobacterium mesophilicum Strain SR1.6/6, Isolated from Citrus sinensis.</title>
        <authorList>
            <person name="Marinho Almeida D."/>
            <person name="Dini-Andreote F."/>
            <person name="Camargo Neves A.A."/>
            <person name="Juca Ramos R.T."/>
            <person name="Andreote F.D."/>
            <person name="Carneiro A.R."/>
            <person name="Oliveira de Souza Lima A."/>
            <person name="Caracciolo Gomes de Sa P.H."/>
            <person name="Ribeiro Barbosa M.S."/>
            <person name="Araujo W.L."/>
            <person name="Silva A."/>
        </authorList>
    </citation>
    <scope>NUCLEOTIDE SEQUENCE [LARGE SCALE GENOMIC DNA]</scope>
    <source>
        <strain evidence="1 2">SR1.6/6</strain>
    </source>
</reference>
<dbReference type="EMBL" id="CP043538">
    <property type="protein sequence ID" value="QGY02355.1"/>
    <property type="molecule type" value="Genomic_DNA"/>
</dbReference>
<evidence type="ECO:0000313" key="1">
    <source>
        <dbReference type="EMBL" id="QGY02355.1"/>
    </source>
</evidence>
<reference evidence="1 2" key="1">
    <citation type="journal article" date="2012" name="Genet. Mol. Biol.">
        <title>Analysis of 16S rRNA and mxaF genes revealing insights into Methylobacterium niche-specific plant association.</title>
        <authorList>
            <person name="Dourado M.N."/>
            <person name="Andreote F.D."/>
            <person name="Dini-Andreote F."/>
            <person name="Conti R."/>
            <person name="Araujo J.M."/>
            <person name="Araujo W.L."/>
        </authorList>
    </citation>
    <scope>NUCLEOTIDE SEQUENCE [LARGE SCALE GENOMIC DNA]</scope>
    <source>
        <strain evidence="1 2">SR1.6/6</strain>
    </source>
</reference>